<comment type="caution">
    <text evidence="3">The sequence shown here is derived from an EMBL/GenBank/DDBJ whole genome shotgun (WGS) entry which is preliminary data.</text>
</comment>
<dbReference type="Proteomes" id="UP000886400">
    <property type="component" value="Unassembled WGS sequence"/>
</dbReference>
<comment type="similarity">
    <text evidence="1">Belongs to the amidase family.</text>
</comment>
<name>A0A7C6A6Z6_DESAE</name>
<evidence type="ECO:0000313" key="3">
    <source>
        <dbReference type="EMBL" id="HHS48579.1"/>
    </source>
</evidence>
<organism evidence="3">
    <name type="scientific">Desulfurella acetivorans</name>
    <dbReference type="NCBI Taxonomy" id="33002"/>
    <lineage>
        <taxon>Bacteria</taxon>
        <taxon>Pseudomonadati</taxon>
        <taxon>Campylobacterota</taxon>
        <taxon>Desulfurellia</taxon>
        <taxon>Desulfurellales</taxon>
        <taxon>Desulfurellaceae</taxon>
        <taxon>Desulfurella</taxon>
    </lineage>
</organism>
<dbReference type="InterPro" id="IPR020556">
    <property type="entry name" value="Amidase_CS"/>
</dbReference>
<protein>
    <submittedName>
        <fullName evidence="3">Amidase</fullName>
    </submittedName>
</protein>
<dbReference type="Gene3D" id="3.90.1300.10">
    <property type="entry name" value="Amidase signature (AS) domain"/>
    <property type="match status" value="1"/>
</dbReference>
<evidence type="ECO:0000256" key="1">
    <source>
        <dbReference type="ARBA" id="ARBA00009199"/>
    </source>
</evidence>
<accession>A0A7C6A6Z6</accession>
<dbReference type="AlphaFoldDB" id="A0A7C6A6Z6"/>
<dbReference type="PANTHER" id="PTHR11895">
    <property type="entry name" value="TRANSAMIDASE"/>
    <property type="match status" value="1"/>
</dbReference>
<dbReference type="GO" id="GO:0003824">
    <property type="term" value="F:catalytic activity"/>
    <property type="evidence" value="ECO:0007669"/>
    <property type="project" value="InterPro"/>
</dbReference>
<reference evidence="3" key="1">
    <citation type="journal article" date="2020" name="mSystems">
        <title>Genome- and Community-Level Interaction Insights into Carbon Utilization and Element Cycling Functions of Hydrothermarchaeota in Hydrothermal Sediment.</title>
        <authorList>
            <person name="Zhou Z."/>
            <person name="Liu Y."/>
            <person name="Xu W."/>
            <person name="Pan J."/>
            <person name="Luo Z.H."/>
            <person name="Li M."/>
        </authorList>
    </citation>
    <scope>NUCLEOTIDE SEQUENCE [LARGE SCALE GENOMIC DNA]</scope>
    <source>
        <strain evidence="3">SpSt-1135</strain>
    </source>
</reference>
<dbReference type="PROSITE" id="PS00571">
    <property type="entry name" value="AMIDASES"/>
    <property type="match status" value="1"/>
</dbReference>
<dbReference type="EMBL" id="DRZX01000083">
    <property type="protein sequence ID" value="HHS48579.1"/>
    <property type="molecule type" value="Genomic_DNA"/>
</dbReference>
<gene>
    <name evidence="3" type="ORF">ENM99_01775</name>
</gene>
<dbReference type="PANTHER" id="PTHR11895:SF7">
    <property type="entry name" value="GLUTAMYL-TRNA(GLN) AMIDOTRANSFERASE SUBUNIT A, MITOCHONDRIAL"/>
    <property type="match status" value="1"/>
</dbReference>
<proteinExistence type="inferred from homology"/>
<evidence type="ECO:0000259" key="2">
    <source>
        <dbReference type="Pfam" id="PF01425"/>
    </source>
</evidence>
<sequence length="486" mass="54187">MKIKEYAQFDATDIVQLIRKKQISAQEILETAINQIETLNPKLNAVVFTFYDLAKKQLEKADKNSPLYGTVILLKDSLHDIEGTFSTLGSRLLKNYVSKQTSTFIQRLLDAGCIAVGKTNLPEFALMGTTEPKLFGPTRNPFNLAYSPGGSSGGSAASVASGMVSVATGNDGGGSIRIPASMCGLFGLKPSRYFTPMGSEFFDTWMGLVVNHVLTKSVRDSALFLDIEYGFDGPVYFKKPIESFEKELNKPLKPLKIALNTHSFLGNVNSEIIKTTIEVARTLESLGHIIEEVEPSVDFEKLYDTYIDSMFIETAFLFDYLENKLRKKITINDVEPSTYILAKIGDKLKAKLNVQIKHLWDNTAFYMRSFFEKYDVYMTPTLANPHIKLGSLLPSNIEDFGIRTVSKLNACSYIKPIVKKIAFKQLSAFPFTQLANQTGFPAMSIPAGISSKNIPLGVHFMSGYAKDHLLLRLAKQLEETPIWFRP</sequence>
<dbReference type="InterPro" id="IPR036928">
    <property type="entry name" value="AS_sf"/>
</dbReference>
<dbReference type="Pfam" id="PF01425">
    <property type="entry name" value="Amidase"/>
    <property type="match status" value="1"/>
</dbReference>
<feature type="domain" description="Amidase" evidence="2">
    <location>
        <begin position="27"/>
        <end position="471"/>
    </location>
</feature>
<dbReference type="InterPro" id="IPR023631">
    <property type="entry name" value="Amidase_dom"/>
</dbReference>
<dbReference type="SUPFAM" id="SSF75304">
    <property type="entry name" value="Amidase signature (AS) enzymes"/>
    <property type="match status" value="1"/>
</dbReference>
<dbReference type="InterPro" id="IPR000120">
    <property type="entry name" value="Amidase"/>
</dbReference>